<evidence type="ECO:0000256" key="2">
    <source>
        <dbReference type="SAM" id="MobiDB-lite"/>
    </source>
</evidence>
<evidence type="ECO:0000259" key="3">
    <source>
        <dbReference type="PROSITE" id="PS50913"/>
    </source>
</evidence>
<feature type="coiled-coil region" evidence="1">
    <location>
        <begin position="302"/>
        <end position="413"/>
    </location>
</feature>
<feature type="coiled-coil region" evidence="1">
    <location>
        <begin position="1498"/>
        <end position="1567"/>
    </location>
</feature>
<feature type="domain" description="GRIP" evidence="3">
    <location>
        <begin position="1573"/>
        <end position="1623"/>
    </location>
</feature>
<feature type="coiled-coil region" evidence="1">
    <location>
        <begin position="119"/>
        <end position="241"/>
    </location>
</feature>
<dbReference type="EMBL" id="GAKP01016069">
    <property type="protein sequence ID" value="JAC42883.1"/>
    <property type="molecule type" value="Transcribed_RNA"/>
</dbReference>
<protein>
    <submittedName>
        <fullName evidence="4">Golgin subfamily A member 4</fullName>
    </submittedName>
</protein>
<dbReference type="PROSITE" id="PS50913">
    <property type="entry name" value="GRIP"/>
    <property type="match status" value="1"/>
</dbReference>
<feature type="region of interest" description="Disordered" evidence="2">
    <location>
        <begin position="26"/>
        <end position="48"/>
    </location>
</feature>
<dbReference type="SMART" id="SM00755">
    <property type="entry name" value="Grip"/>
    <property type="match status" value="1"/>
</dbReference>
<dbReference type="GO" id="GO:0031267">
    <property type="term" value="F:small GTPase binding"/>
    <property type="evidence" value="ECO:0007669"/>
    <property type="project" value="TreeGrafter"/>
</dbReference>
<proteinExistence type="predicted"/>
<dbReference type="EMBL" id="GAKP01016075">
    <property type="protein sequence ID" value="JAC42877.1"/>
    <property type="molecule type" value="Transcribed_RNA"/>
</dbReference>
<name>A0A034VK71_BACDO</name>
<organism evidence="4">
    <name type="scientific">Bactrocera dorsalis</name>
    <name type="common">Oriental fruit fly</name>
    <name type="synonym">Dacus dorsalis</name>
    <dbReference type="NCBI Taxonomy" id="27457"/>
    <lineage>
        <taxon>Eukaryota</taxon>
        <taxon>Metazoa</taxon>
        <taxon>Ecdysozoa</taxon>
        <taxon>Arthropoda</taxon>
        <taxon>Hexapoda</taxon>
        <taxon>Insecta</taxon>
        <taxon>Pterygota</taxon>
        <taxon>Neoptera</taxon>
        <taxon>Endopterygota</taxon>
        <taxon>Diptera</taxon>
        <taxon>Brachycera</taxon>
        <taxon>Muscomorpha</taxon>
        <taxon>Tephritoidea</taxon>
        <taxon>Tephritidae</taxon>
        <taxon>Bactrocera</taxon>
        <taxon>Bactrocera</taxon>
    </lineage>
</organism>
<dbReference type="Pfam" id="PF01465">
    <property type="entry name" value="GRIP"/>
    <property type="match status" value="1"/>
</dbReference>
<evidence type="ECO:0000256" key="1">
    <source>
        <dbReference type="SAM" id="Coils"/>
    </source>
</evidence>
<dbReference type="GO" id="GO:0048193">
    <property type="term" value="P:Golgi vesicle transport"/>
    <property type="evidence" value="ECO:0007669"/>
    <property type="project" value="TreeGrafter"/>
</dbReference>
<feature type="compositionally biased region" description="Low complexity" evidence="2">
    <location>
        <begin position="26"/>
        <end position="46"/>
    </location>
</feature>
<dbReference type="SUPFAM" id="SSF57997">
    <property type="entry name" value="Tropomyosin"/>
    <property type="match status" value="1"/>
</dbReference>
<dbReference type="EMBL" id="GAKP01016063">
    <property type="protein sequence ID" value="JAC42889.1"/>
    <property type="molecule type" value="Transcribed_RNA"/>
</dbReference>
<dbReference type="SUPFAM" id="SSF101283">
    <property type="entry name" value="GRIP domain"/>
    <property type="match status" value="1"/>
</dbReference>
<dbReference type="Gene3D" id="1.10.287.1490">
    <property type="match status" value="1"/>
</dbReference>
<feature type="coiled-coil region" evidence="1">
    <location>
        <begin position="962"/>
        <end position="1464"/>
    </location>
</feature>
<reference evidence="4" key="1">
    <citation type="journal article" date="2014" name="BMC Genomics">
        <title>Characterizing the developmental transcriptome of the oriental fruit fly, Bactrocera dorsalis (Diptera: Tephritidae) through comparative genomic analysis with Drosophila melanogaster utilizing modENCODE datasets.</title>
        <authorList>
            <person name="Geib S.M."/>
            <person name="Calla B."/>
            <person name="Hall B."/>
            <person name="Hou S."/>
            <person name="Manoukis N.C."/>
        </authorList>
    </citation>
    <scope>NUCLEOTIDE SEQUENCE</scope>
    <source>
        <strain evidence="4">Punador</strain>
    </source>
</reference>
<keyword evidence="1" id="KW-0175">Coiled coil</keyword>
<gene>
    <name evidence="4" type="primary">GOGA4</name>
</gene>
<dbReference type="PANTHER" id="PTHR19327:SF0">
    <property type="entry name" value="GOLGIN SUBFAMILY A MEMBER 4"/>
    <property type="match status" value="1"/>
</dbReference>
<sequence length="1635" mass="189795">MFANLKNKLIEEVKASPSKFQQFAAAVSSSASTTPSGSESTTTTTTNENFFSITEEDTPQNSPYKPLKLPPGSVGGRTYHNGPIGGAIPRTRKLSNSSMASDVSFRLPTYDSPPVYHLQSDLESNCSELEDTASTAKLEVVTKEQLYDAYKKSLDRYDKYRSRYTDLAKRYKDLERDSTKARSVLVETQEKAIRRISELREQCSLEQQAKAHLEEALRMEMDDMQCKMQAYQTKLKLLGENPDNVSAILLTNESNDTTGGASLIDLDDNNSKTNIAHSEDLNEKKIEDNLESLKNGQDFSQIEQLKKELDNRERKIEELIAKMSNAEDTISQLRKQEEENALLLAQTKQAIHSELENKESEVKRLTIKINEMQKEEQDAAKKEKQLSVQASELNELHEKLKNLHIAKQETDAKLIASEHMLGQMKEQLLVKDNAIKAFEQKLSKGLKDSEQKLDELRQQNVQLNEMLQRYQQNEVSLAEIDNELNRTKNENDILKIATAENERKLHELEEEVRSQKEQLERHQKERAAEEDRRKLMSAREDELTKLWQEVQADNEVQRQIVKRLQSELKISYERNQNNESETITALKTELHMANEDLEGKVKTLKDQLAGKEKELKSSANKLAKQKKQFENQQSRIRDQSGEIEMLRTELNKHEQHLTNLQNESQAREQESEAEKTKLKAQVQSILQDITHIQDEMRIVKESHDELEVEKLKLEQRIENMQREAQDTSDDTQLWRDQLIDTEDKLRLVELKLQKVETENSQLAERNCLLEEQNNRFEKQLAERERQKDTEEANANDLRLQLDSNQMTLRKLNEKMSEILDENSRLHNTQELMDHDYRTLQDKFNALEKEKLMAEDVQIGLQEELEQLREHKLVLENKLRETVEQLQQTEEQCAEQKKNTEAIEKELKEMVIARERLENQNQIMSAELNELRAVQSDDEKLHNLMCEQKRRIEDLEHELIDREKSAKANIEIVDKENKQLNEKLGTLEATREELEVTKKEILLLKSQNEELNRDLCILNTELKLSQDDNQELERQLTLLKALEQEKEISEKEHKTLTDEINKLKEESKMHIEEAQKRALELEEIKQKLHISSEINEKLENTELEVQKMRELEKKLRADTANDAELANQKIHELEEQLHTAKSDIERLHESNDAIQVEMDKIQNKNELQVQSLEVTIQQLKEHNEKLQQKLASQKVDGEKLANFEQMQIENEYLNKHVKQLETELTAQHTEASSQLQEVQDLREKLKSLQCELYVLRENAEKHDAQLAEKQKVIDSAENERTQLREMLTNERAELERQVVHAKYITEQNDAIQSDLLHKQHQLTEVEQQLHDIKAELEAVNSTHAADIVIKTKEIDSLRSELLQIAVELNAKAQLQEELDALRVELAEHNQLKELQLSQATVENGQKSILASDAENLRRINEALQRELEDLKHKSTSEITELQQEIEDMQSNARHMTEKLAEVEKLHSALTTQQVLANTNADQESLQATREIATGGEISKLKAEEQLQREKAELAAKLREIMNEVRDVSERNLFLEQQCENYLILEQSNERLKLQNAKLSRQLDETLVSMQHNEGITANTEFEYLKNIMFQYLTGSANGNNETLVKVISAVLKFSPQQTQVALEKEHQRRSLINKIL</sequence>
<accession>A0A034VK71</accession>
<dbReference type="OrthoDB" id="10255522at2759"/>
<feature type="region of interest" description="Disordered" evidence="2">
    <location>
        <begin position="511"/>
        <end position="533"/>
    </location>
</feature>
<dbReference type="PANTHER" id="PTHR19327">
    <property type="entry name" value="GOLGIN"/>
    <property type="match status" value="1"/>
</dbReference>
<dbReference type="GO" id="GO:0005794">
    <property type="term" value="C:Golgi apparatus"/>
    <property type="evidence" value="ECO:0007669"/>
    <property type="project" value="TreeGrafter"/>
</dbReference>
<dbReference type="InterPro" id="IPR000237">
    <property type="entry name" value="GRIP_dom"/>
</dbReference>
<evidence type="ECO:0000313" key="4">
    <source>
        <dbReference type="EMBL" id="JAC42889.1"/>
    </source>
</evidence>
<dbReference type="Gene3D" id="1.10.220.60">
    <property type="entry name" value="GRIP domain"/>
    <property type="match status" value="1"/>
</dbReference>
<dbReference type="EMBL" id="GAKP01016065">
    <property type="protein sequence ID" value="JAC42887.1"/>
    <property type="molecule type" value="Transcribed_RNA"/>
</dbReference>